<dbReference type="Pfam" id="PF12770">
    <property type="entry name" value="CHAT"/>
    <property type="match status" value="1"/>
</dbReference>
<proteinExistence type="predicted"/>
<dbReference type="EMBL" id="LN891031">
    <property type="protein sequence ID" value="CUS11113.1"/>
    <property type="molecule type" value="Genomic_DNA"/>
</dbReference>
<dbReference type="InterPro" id="IPR024983">
    <property type="entry name" value="CHAT_dom"/>
</dbReference>
<feature type="domain" description="CHAT" evidence="1">
    <location>
        <begin position="550"/>
        <end position="865"/>
    </location>
</feature>
<evidence type="ECO:0000259" key="1">
    <source>
        <dbReference type="Pfam" id="PF12770"/>
    </source>
</evidence>
<dbReference type="InterPro" id="IPR011990">
    <property type="entry name" value="TPR-like_helical_dom_sf"/>
</dbReference>
<accession>A0A292PX91</accession>
<sequence length="866" mass="96109">MLSKRFERIGDLGDLQKAINHAQEALTATPHDHPDRASRHSNLGYRLSSRFERTGDLGDIQGAVEHAERALAATPQDHPVNVFKSHHNLALWLAKRFSRIGDFGDLQKALKHSEEALAAIPRDHPSQASIHTALGDSLSQRYERIGDFGDLQKAIEQTEKALAATPQNHPTRPSRHIQLAYLLSKRYERIGDLGDLQKAINYGGYAVTATPQDHPHRAIWQNNLAVWLFARYKLIGVLGDFQNAIQHSEEALAATPPDNPSRAGVCTILGGLLESKFSRLQCENDSNRSLRLYIEAHDCRASPPIVRIRAARKAASLLYSAEKFLESISILEDAVNLMPNVDLRFLNRDDQQHRLSELSGLASIAASVALQAGRGAYHSLKLLELGRGIIMGFLIDSRSDVSDLKTDHPVLFGQFQSLRLEIDSPIDEINCVTDQAPHEIQNRAISRRWEAAYELVEVLEHIRSLPGYEEFLLPPSQGAMMKMAANGPIVVFNSTAYRSDVVIVTASSITSLELPKLSYNETVNRMKELTSFGGGSPFKRGQDTKRMKGLLAWLWDAAVEPVFEYLEFQDILISGGSHDTNLKRIWWIGVGQLSVAPFHAAGYHSLGSTRNTLSRAISSYIPTIKALAYARQNQLQLFDECDASFSPEHSKKAKILKKRNPRLLLVPMPKTPRAIDLPGVREEIQHILDSTDRNLIEATVMVDPTPAEVLGKIKHHDIAHFACHGVSCINPSDSHLILFSQDGVHADKLLARDISAMVVQNAQIAYLSACSSAKNPSPELADEVIHLASAFQLAGFSHTFANMWETDDNAACEVARDFYDFLLRNRGNGEDGHRRVSTAFYKAVKKVRDAKPGNPLLWAPFIHTGA</sequence>
<dbReference type="Gene3D" id="1.20.120.660">
    <property type="entry name" value="IL-4 antagonist (De novo design) like domain"/>
    <property type="match status" value="1"/>
</dbReference>
<reference evidence="2" key="1">
    <citation type="submission" date="2015-10" db="EMBL/GenBank/DDBJ databases">
        <authorList>
            <person name="Regsiter A."/>
            <person name="william w."/>
        </authorList>
    </citation>
    <scope>NUCLEOTIDE SEQUENCE</scope>
    <source>
        <strain evidence="2">Montdore</strain>
    </source>
</reference>
<gene>
    <name evidence="2" type="ORF">GSTUAT00004836001</name>
</gene>
<protein>
    <recommendedName>
        <fullName evidence="1">CHAT domain-containing protein</fullName>
    </recommendedName>
</protein>
<organism evidence="2 3">
    <name type="scientific">Tuber aestivum</name>
    <name type="common">summer truffle</name>
    <dbReference type="NCBI Taxonomy" id="59557"/>
    <lineage>
        <taxon>Eukaryota</taxon>
        <taxon>Fungi</taxon>
        <taxon>Dikarya</taxon>
        <taxon>Ascomycota</taxon>
        <taxon>Pezizomycotina</taxon>
        <taxon>Pezizomycetes</taxon>
        <taxon>Pezizales</taxon>
        <taxon>Tuberaceae</taxon>
        <taxon>Tuber</taxon>
    </lineage>
</organism>
<dbReference type="Proteomes" id="UP001412239">
    <property type="component" value="Unassembled WGS sequence"/>
</dbReference>
<dbReference type="Gene3D" id="1.25.40.10">
    <property type="entry name" value="Tetratricopeptide repeat domain"/>
    <property type="match status" value="1"/>
</dbReference>
<evidence type="ECO:0000313" key="2">
    <source>
        <dbReference type="EMBL" id="CUS11113.1"/>
    </source>
</evidence>
<evidence type="ECO:0000313" key="3">
    <source>
        <dbReference type="Proteomes" id="UP001412239"/>
    </source>
</evidence>
<feature type="non-terminal residue" evidence="2">
    <location>
        <position position="866"/>
    </location>
</feature>
<dbReference type="AlphaFoldDB" id="A0A292PX91"/>
<dbReference type="PANTHER" id="PTHR10098">
    <property type="entry name" value="RAPSYN-RELATED"/>
    <property type="match status" value="1"/>
</dbReference>
<keyword evidence="3" id="KW-1185">Reference proteome</keyword>
<dbReference type="SUPFAM" id="SSF48452">
    <property type="entry name" value="TPR-like"/>
    <property type="match status" value="2"/>
</dbReference>
<dbReference type="PANTHER" id="PTHR10098:SF108">
    <property type="entry name" value="TETRATRICOPEPTIDE REPEAT PROTEIN 28"/>
    <property type="match status" value="1"/>
</dbReference>
<name>A0A292PX91_9PEZI</name>